<organism evidence="1 2">
    <name type="scientific">Marinobacter salinus</name>
    <dbReference type="NCBI Taxonomy" id="1874317"/>
    <lineage>
        <taxon>Bacteria</taxon>
        <taxon>Pseudomonadati</taxon>
        <taxon>Pseudomonadota</taxon>
        <taxon>Gammaproteobacteria</taxon>
        <taxon>Pseudomonadales</taxon>
        <taxon>Marinobacteraceae</taxon>
        <taxon>Marinobacter</taxon>
    </lineage>
</organism>
<sequence length="71" mass="7992">MTANNLRRSKHEVIHQQLEKGGFRGPINAKCVECIYDPEAKGTWRQQVQACTSKGCPLFPVRPTPIKVISE</sequence>
<dbReference type="Proteomes" id="UP000177445">
    <property type="component" value="Chromosome"/>
</dbReference>
<dbReference type="AlphaFoldDB" id="A0A1D9GKB5"/>
<accession>A0A1D9GKB5</accession>
<evidence type="ECO:0000313" key="1">
    <source>
        <dbReference type="EMBL" id="AOY87830.1"/>
    </source>
</evidence>
<name>A0A1D9GKB5_9GAMM</name>
<reference evidence="1 2" key="1">
    <citation type="submission" date="2016-10" db="EMBL/GenBank/DDBJ databases">
        <title>Marinobacter salinus sp. nov., a moderately halophilic bacterium isolated from a tidal flat environment.</title>
        <authorList>
            <person name="Park S.-J."/>
        </authorList>
    </citation>
    <scope>NUCLEOTIDE SEQUENCE [LARGE SCALE GENOMIC DNA]</scope>
    <source>
        <strain evidence="1 2">Hb8</strain>
    </source>
</reference>
<evidence type="ECO:0000313" key="2">
    <source>
        <dbReference type="Proteomes" id="UP000177445"/>
    </source>
</evidence>
<gene>
    <name evidence="1" type="ORF">BKP64_06385</name>
</gene>
<dbReference type="KEGG" id="msq:BKP64_06385"/>
<dbReference type="OrthoDB" id="7067268at2"/>
<dbReference type="EMBL" id="CP017715">
    <property type="protein sequence ID" value="AOY87830.1"/>
    <property type="molecule type" value="Genomic_DNA"/>
</dbReference>
<dbReference type="RefSeq" id="WP_070967488.1">
    <property type="nucleotide sequence ID" value="NZ_CP017715.1"/>
</dbReference>
<protein>
    <submittedName>
        <fullName evidence="1">Uncharacterized protein</fullName>
    </submittedName>
</protein>
<dbReference type="STRING" id="1874317.BKP64_06385"/>
<proteinExistence type="predicted"/>
<keyword evidence="2" id="KW-1185">Reference proteome</keyword>